<gene>
    <name evidence="2" type="ORF">N0V87_003813</name>
</gene>
<feature type="region of interest" description="Disordered" evidence="1">
    <location>
        <begin position="1"/>
        <end position="27"/>
    </location>
</feature>
<dbReference type="Proteomes" id="UP001140562">
    <property type="component" value="Unassembled WGS sequence"/>
</dbReference>
<protein>
    <submittedName>
        <fullName evidence="2">Uncharacterized protein</fullName>
    </submittedName>
</protein>
<evidence type="ECO:0000313" key="2">
    <source>
        <dbReference type="EMBL" id="KAJ4338689.1"/>
    </source>
</evidence>
<organism evidence="2 3">
    <name type="scientific">Didymella glomerata</name>
    <dbReference type="NCBI Taxonomy" id="749621"/>
    <lineage>
        <taxon>Eukaryota</taxon>
        <taxon>Fungi</taxon>
        <taxon>Dikarya</taxon>
        <taxon>Ascomycota</taxon>
        <taxon>Pezizomycotina</taxon>
        <taxon>Dothideomycetes</taxon>
        <taxon>Pleosporomycetidae</taxon>
        <taxon>Pleosporales</taxon>
        <taxon>Pleosporineae</taxon>
        <taxon>Didymellaceae</taxon>
        <taxon>Didymella</taxon>
    </lineage>
</organism>
<keyword evidence="3" id="KW-1185">Reference proteome</keyword>
<proteinExistence type="predicted"/>
<dbReference type="EMBL" id="JAPEUV010000028">
    <property type="protein sequence ID" value="KAJ4338689.1"/>
    <property type="molecule type" value="Genomic_DNA"/>
</dbReference>
<evidence type="ECO:0000313" key="3">
    <source>
        <dbReference type="Proteomes" id="UP001140562"/>
    </source>
</evidence>
<reference evidence="2" key="1">
    <citation type="submission" date="2022-10" db="EMBL/GenBank/DDBJ databases">
        <title>Tapping the CABI collections for fungal endophytes: first genome assemblies for Collariella, Neodidymelliopsis, Ascochyta clinopodiicola, Didymella pomorum, Didymosphaeria variabile, Neocosmospora piperis and Neocucurbitaria cava.</title>
        <authorList>
            <person name="Hill R."/>
        </authorList>
    </citation>
    <scope>NUCLEOTIDE SEQUENCE</scope>
    <source>
        <strain evidence="2">IMI 360193</strain>
    </source>
</reference>
<comment type="caution">
    <text evidence="2">The sequence shown here is derived from an EMBL/GenBank/DDBJ whole genome shotgun (WGS) entry which is preliminary data.</text>
</comment>
<feature type="compositionally biased region" description="Basic and acidic residues" evidence="1">
    <location>
        <begin position="8"/>
        <end position="21"/>
    </location>
</feature>
<sequence length="152" mass="17665">MTPISSSKLEKAAVSEDKPERSLSVSSQPLSQVCRQMYHEIPSLSNSSTLTLDGFCYFNQLAAEFDDLEYDFTKVRVLKINTMKMREYIRYWVSSDQRHQLFAGQDTFPSIERVVVPSRDFRPENIRTLRLFFDKPDLEVISIDETGSHMRT</sequence>
<evidence type="ECO:0000256" key="1">
    <source>
        <dbReference type="SAM" id="MobiDB-lite"/>
    </source>
</evidence>
<accession>A0A9W9C0I4</accession>
<name>A0A9W9C0I4_9PLEO</name>
<dbReference type="AlphaFoldDB" id="A0A9W9C0I4"/>